<dbReference type="GO" id="GO:0008033">
    <property type="term" value="P:tRNA processing"/>
    <property type="evidence" value="ECO:0007669"/>
    <property type="project" value="UniProtKB-KW"/>
</dbReference>
<evidence type="ECO:0000256" key="2">
    <source>
        <dbReference type="ARBA" id="ARBA00022679"/>
    </source>
</evidence>
<evidence type="ECO:0000256" key="10">
    <source>
        <dbReference type="SAM" id="MobiDB-lite"/>
    </source>
</evidence>
<evidence type="ECO:0000256" key="7">
    <source>
        <dbReference type="ARBA" id="ARBA00022842"/>
    </source>
</evidence>
<evidence type="ECO:0000256" key="5">
    <source>
        <dbReference type="ARBA" id="ARBA00022723"/>
    </source>
</evidence>
<dbReference type="GO" id="GO:0000166">
    <property type="term" value="F:nucleotide binding"/>
    <property type="evidence" value="ECO:0007669"/>
    <property type="project" value="UniProtKB-KW"/>
</dbReference>
<keyword evidence="4 14" id="KW-0548">Nucleotidyltransferase</keyword>
<dbReference type="GO" id="GO:0004810">
    <property type="term" value="F:CCA tRNA nucleotidyltransferase activity"/>
    <property type="evidence" value="ECO:0007669"/>
    <property type="project" value="UniProtKB-EC"/>
</dbReference>
<dbReference type="Gene3D" id="1.10.3090.10">
    <property type="entry name" value="cca-adding enzyme, domain 2"/>
    <property type="match status" value="1"/>
</dbReference>
<dbReference type="Pfam" id="PF12627">
    <property type="entry name" value="PolyA_pol_RNAbd"/>
    <property type="match status" value="1"/>
</dbReference>
<dbReference type="RefSeq" id="WP_185134229.1">
    <property type="nucleotide sequence ID" value="NZ_JACJVR010000005.1"/>
</dbReference>
<dbReference type="Pfam" id="PF13735">
    <property type="entry name" value="tRNA_NucTran2_2"/>
    <property type="match status" value="1"/>
</dbReference>
<keyword evidence="2 9" id="KW-0808">Transferase</keyword>
<dbReference type="InterPro" id="IPR032810">
    <property type="entry name" value="CCA-adding_enz_C"/>
</dbReference>
<dbReference type="InterPro" id="IPR032828">
    <property type="entry name" value="PolyA_RNA-bd"/>
</dbReference>
<dbReference type="SUPFAM" id="SSF81301">
    <property type="entry name" value="Nucleotidyltransferase"/>
    <property type="match status" value="1"/>
</dbReference>
<comment type="cofactor">
    <cofactor evidence="1">
        <name>Mg(2+)</name>
        <dbReference type="ChEBI" id="CHEBI:18420"/>
    </cofactor>
</comment>
<dbReference type="CDD" id="cd05398">
    <property type="entry name" value="NT_ClassII-CCAase"/>
    <property type="match status" value="1"/>
</dbReference>
<feature type="domain" description="Poly A polymerase head" evidence="11">
    <location>
        <begin position="27"/>
        <end position="147"/>
    </location>
</feature>
<feature type="domain" description="tRNA nucleotidyltransferase/poly(A) polymerase RNA and SrmB- binding" evidence="12">
    <location>
        <begin position="174"/>
        <end position="228"/>
    </location>
</feature>
<keyword evidence="3" id="KW-0819">tRNA processing</keyword>
<dbReference type="PANTHER" id="PTHR46173">
    <property type="entry name" value="CCA TRNA NUCLEOTIDYLTRANSFERASE 1, MITOCHONDRIAL"/>
    <property type="match status" value="1"/>
</dbReference>
<dbReference type="NCBIfam" id="NF009814">
    <property type="entry name" value="PRK13299.1"/>
    <property type="match status" value="1"/>
</dbReference>
<evidence type="ECO:0000256" key="8">
    <source>
        <dbReference type="ARBA" id="ARBA00022884"/>
    </source>
</evidence>
<dbReference type="Gene3D" id="1.10.246.80">
    <property type="match status" value="1"/>
</dbReference>
<accession>A0A841TTJ0</accession>
<dbReference type="Gene3D" id="3.30.460.10">
    <property type="entry name" value="Beta Polymerase, domain 2"/>
    <property type="match status" value="1"/>
</dbReference>
<evidence type="ECO:0000259" key="13">
    <source>
        <dbReference type="Pfam" id="PF13735"/>
    </source>
</evidence>
<evidence type="ECO:0000313" key="15">
    <source>
        <dbReference type="Proteomes" id="UP000553776"/>
    </source>
</evidence>
<feature type="domain" description="CCA-adding enzyme C-terminal" evidence="13">
    <location>
        <begin position="268"/>
        <end position="426"/>
    </location>
</feature>
<dbReference type="InterPro" id="IPR043519">
    <property type="entry name" value="NT_sf"/>
</dbReference>
<keyword evidence="7" id="KW-0460">Magnesium</keyword>
<dbReference type="InterPro" id="IPR050264">
    <property type="entry name" value="Bact_CCA-adding_enz_type3_sf"/>
</dbReference>
<comment type="similarity">
    <text evidence="9">Belongs to the tRNA nucleotidyltransferase/poly(A) polymerase family.</text>
</comment>
<proteinExistence type="inferred from homology"/>
<feature type="compositionally biased region" description="Basic and acidic residues" evidence="10">
    <location>
        <begin position="432"/>
        <end position="450"/>
    </location>
</feature>
<evidence type="ECO:0000256" key="6">
    <source>
        <dbReference type="ARBA" id="ARBA00022741"/>
    </source>
</evidence>
<evidence type="ECO:0000313" key="14">
    <source>
        <dbReference type="EMBL" id="MBB6690202.1"/>
    </source>
</evidence>
<evidence type="ECO:0000259" key="12">
    <source>
        <dbReference type="Pfam" id="PF12627"/>
    </source>
</evidence>
<dbReference type="GO" id="GO:0000049">
    <property type="term" value="F:tRNA binding"/>
    <property type="evidence" value="ECO:0007669"/>
    <property type="project" value="TreeGrafter"/>
</dbReference>
<dbReference type="PANTHER" id="PTHR46173:SF1">
    <property type="entry name" value="CCA TRNA NUCLEOTIDYLTRANSFERASE 1, MITOCHONDRIAL"/>
    <property type="match status" value="1"/>
</dbReference>
<gene>
    <name evidence="14" type="ORF">H7B90_02200</name>
</gene>
<keyword evidence="5" id="KW-0479">Metal-binding</keyword>
<protein>
    <submittedName>
        <fullName evidence="14">CCA tRNA nucleotidyltransferase</fullName>
        <ecNumber evidence="14">2.7.7.72</ecNumber>
    </submittedName>
</protein>
<dbReference type="GO" id="GO:0046872">
    <property type="term" value="F:metal ion binding"/>
    <property type="evidence" value="ECO:0007669"/>
    <property type="project" value="UniProtKB-KW"/>
</dbReference>
<reference evidence="14 15" key="1">
    <citation type="submission" date="2020-08" db="EMBL/GenBank/DDBJ databases">
        <title>Cohnella phylogeny.</title>
        <authorList>
            <person name="Dunlap C."/>
        </authorList>
    </citation>
    <scope>NUCLEOTIDE SEQUENCE [LARGE SCALE GENOMIC DNA]</scope>
    <source>
        <strain evidence="14 15">DSM 25239</strain>
    </source>
</reference>
<name>A0A841TTJ0_9BACL</name>
<dbReference type="AlphaFoldDB" id="A0A841TTJ0"/>
<comment type="caution">
    <text evidence="14">The sequence shown here is derived from an EMBL/GenBank/DDBJ whole genome shotgun (WGS) entry which is preliminary data.</text>
</comment>
<dbReference type="EC" id="2.7.7.72" evidence="14"/>
<keyword evidence="15" id="KW-1185">Reference proteome</keyword>
<feature type="region of interest" description="Disordered" evidence="10">
    <location>
        <begin position="427"/>
        <end position="450"/>
    </location>
</feature>
<keyword evidence="8 9" id="KW-0694">RNA-binding</keyword>
<organism evidence="14 15">
    <name type="scientific">Cohnella xylanilytica</name>
    <dbReference type="NCBI Taxonomy" id="557555"/>
    <lineage>
        <taxon>Bacteria</taxon>
        <taxon>Bacillati</taxon>
        <taxon>Bacillota</taxon>
        <taxon>Bacilli</taxon>
        <taxon>Bacillales</taxon>
        <taxon>Paenibacillaceae</taxon>
        <taxon>Cohnella</taxon>
    </lineage>
</organism>
<dbReference type="Pfam" id="PF01743">
    <property type="entry name" value="PolyA_pol"/>
    <property type="match status" value="1"/>
</dbReference>
<evidence type="ECO:0000259" key="11">
    <source>
        <dbReference type="Pfam" id="PF01743"/>
    </source>
</evidence>
<dbReference type="InterPro" id="IPR002646">
    <property type="entry name" value="PolA_pol_head_dom"/>
</dbReference>
<keyword evidence="6" id="KW-0547">Nucleotide-binding</keyword>
<evidence type="ECO:0000256" key="9">
    <source>
        <dbReference type="RuleBase" id="RU003953"/>
    </source>
</evidence>
<evidence type="ECO:0000256" key="4">
    <source>
        <dbReference type="ARBA" id="ARBA00022695"/>
    </source>
</evidence>
<dbReference type="EMBL" id="JACJVR010000005">
    <property type="protein sequence ID" value="MBB6690202.1"/>
    <property type="molecule type" value="Genomic_DNA"/>
</dbReference>
<dbReference type="Proteomes" id="UP000553776">
    <property type="component" value="Unassembled WGS sequence"/>
</dbReference>
<dbReference type="SUPFAM" id="SSF81891">
    <property type="entry name" value="Poly A polymerase C-terminal region-like"/>
    <property type="match status" value="1"/>
</dbReference>
<evidence type="ECO:0000256" key="3">
    <source>
        <dbReference type="ARBA" id="ARBA00022694"/>
    </source>
</evidence>
<evidence type="ECO:0000256" key="1">
    <source>
        <dbReference type="ARBA" id="ARBA00001946"/>
    </source>
</evidence>
<sequence length="450" mass="49448">MEPAGGESSWQAGMSLAAVLEAAGHEAYLVGGCVRDRLLGREIRDIDIATSALPEQVMELFPKVVPTGLKHGTVTVVRDGEHFEVTTFRHESAYSDARHPDEVVFVRDLREDLARRDFTINAMAVGTSGKTVDPFGGLDDLRRGLVRCVGEAEERFGEDALRMLRGIRFAAEFGFALEEATWSGLLARREKLRHVAMERVGSELDKMMAGRDPGEAVRLLRTSNLLAFAKEPLPTELPDLAGLASDGSERDEESRTVWSRLPNPDARWAALWLLSGADRALALEWARRLKFSIRRGEAIAAVVGVHGRLAGSAVEPGTDDSEKRRIWAEAVIRFGAEAARMYLDVAKAFPSVPDSVRWGEGWVRKAEDWLDRMPASAIRELAVRGDELVALRGLKAGPWVAEELNRLLTLVALEAVPNEAHALKSAAAEGWAAKKPDPIDPEEKIDKTVQ</sequence>